<comment type="caution">
    <text evidence="2">The sequence shown here is derived from an EMBL/GenBank/DDBJ whole genome shotgun (WGS) entry which is preliminary data.</text>
</comment>
<dbReference type="EMBL" id="VOHM01000010">
    <property type="protein sequence ID" value="TWT25684.1"/>
    <property type="molecule type" value="Genomic_DNA"/>
</dbReference>
<dbReference type="RefSeq" id="WP_146324232.1">
    <property type="nucleotide sequence ID" value="NZ_BAABLR010000073.1"/>
</dbReference>
<organism evidence="2 3">
    <name type="scientific">Corynebacterium canis</name>
    <dbReference type="NCBI Taxonomy" id="679663"/>
    <lineage>
        <taxon>Bacteria</taxon>
        <taxon>Bacillati</taxon>
        <taxon>Actinomycetota</taxon>
        <taxon>Actinomycetes</taxon>
        <taxon>Mycobacteriales</taxon>
        <taxon>Corynebacteriaceae</taxon>
        <taxon>Corynebacterium</taxon>
    </lineage>
</organism>
<evidence type="ECO:0000313" key="2">
    <source>
        <dbReference type="EMBL" id="TWT25684.1"/>
    </source>
</evidence>
<sequence>MSLFAIIISACMAVSGIALVANLLLILKEKRLTSRSVLADMVFYTMVATFLLWALLNPTFITYEVAVLAGLMGLITTISTARILSKGRR</sequence>
<dbReference type="OrthoDB" id="4427000at2"/>
<keyword evidence="3" id="KW-1185">Reference proteome</keyword>
<keyword evidence="1" id="KW-0812">Transmembrane</keyword>
<protein>
    <submittedName>
        <fullName evidence="2">Cation:proton antiporter</fullName>
    </submittedName>
</protein>
<evidence type="ECO:0000256" key="1">
    <source>
        <dbReference type="SAM" id="Phobius"/>
    </source>
</evidence>
<accession>A0A5C5UHN0</accession>
<keyword evidence="1" id="KW-1133">Transmembrane helix</keyword>
<feature type="transmembrane region" description="Helical" evidence="1">
    <location>
        <begin position="37"/>
        <end position="55"/>
    </location>
</feature>
<name>A0A5C5UHN0_9CORY</name>
<dbReference type="Proteomes" id="UP000320791">
    <property type="component" value="Unassembled WGS sequence"/>
</dbReference>
<gene>
    <name evidence="2" type="ORF">FRX94_06055</name>
</gene>
<keyword evidence="1" id="KW-0472">Membrane</keyword>
<feature type="transmembrane region" description="Helical" evidence="1">
    <location>
        <begin position="61"/>
        <end position="84"/>
    </location>
</feature>
<dbReference type="AlphaFoldDB" id="A0A5C5UHN0"/>
<reference evidence="2 3" key="1">
    <citation type="submission" date="2019-08" db="EMBL/GenBank/DDBJ databases">
        <authorList>
            <person name="Lei W."/>
        </authorList>
    </citation>
    <scope>NUCLEOTIDE SEQUENCE [LARGE SCALE GENOMIC DNA]</scope>
    <source>
        <strain evidence="2 3">CCUG 58627</strain>
    </source>
</reference>
<feature type="transmembrane region" description="Helical" evidence="1">
    <location>
        <begin position="6"/>
        <end position="25"/>
    </location>
</feature>
<proteinExistence type="predicted"/>
<evidence type="ECO:0000313" key="3">
    <source>
        <dbReference type="Proteomes" id="UP000320791"/>
    </source>
</evidence>